<accession>A0ABD1XRS0</accession>
<proteinExistence type="predicted"/>
<comment type="caution">
    <text evidence="1">The sequence shown here is derived from an EMBL/GenBank/DDBJ whole genome shotgun (WGS) entry which is preliminary data.</text>
</comment>
<keyword evidence="2" id="KW-1185">Reference proteome</keyword>
<name>A0ABD1XRS0_9MARC</name>
<protein>
    <submittedName>
        <fullName evidence="1">Uncharacterized protein</fullName>
    </submittedName>
</protein>
<gene>
    <name evidence="1" type="ORF">R1flu_023339</name>
</gene>
<dbReference type="EMBL" id="JBHFFA010000007">
    <property type="protein sequence ID" value="KAL2611647.1"/>
    <property type="molecule type" value="Genomic_DNA"/>
</dbReference>
<dbReference type="Proteomes" id="UP001605036">
    <property type="component" value="Unassembled WGS sequence"/>
</dbReference>
<sequence length="127" mass="14450">MAMSNGGETGGKRPGFGVFDDWGNIRPHHAVPMDLPVSRISCQEIWNKLSESQKHFIHHFSRASWSGSRICSSQISEESQSVRRLLLLVFSSNIYWYIGSQTKVPLGWDDPRGVGFLNSLCRMFYDK</sequence>
<organism evidence="1 2">
    <name type="scientific">Riccia fluitans</name>
    <dbReference type="NCBI Taxonomy" id="41844"/>
    <lineage>
        <taxon>Eukaryota</taxon>
        <taxon>Viridiplantae</taxon>
        <taxon>Streptophyta</taxon>
        <taxon>Embryophyta</taxon>
        <taxon>Marchantiophyta</taxon>
        <taxon>Marchantiopsida</taxon>
        <taxon>Marchantiidae</taxon>
        <taxon>Marchantiales</taxon>
        <taxon>Ricciaceae</taxon>
        <taxon>Riccia</taxon>
    </lineage>
</organism>
<evidence type="ECO:0000313" key="2">
    <source>
        <dbReference type="Proteomes" id="UP001605036"/>
    </source>
</evidence>
<dbReference type="AlphaFoldDB" id="A0ABD1XRS0"/>
<reference evidence="1 2" key="1">
    <citation type="submission" date="2024-09" db="EMBL/GenBank/DDBJ databases">
        <title>Chromosome-scale assembly of Riccia fluitans.</title>
        <authorList>
            <person name="Paukszto L."/>
            <person name="Sawicki J."/>
            <person name="Karawczyk K."/>
            <person name="Piernik-Szablinska J."/>
            <person name="Szczecinska M."/>
            <person name="Mazdziarz M."/>
        </authorList>
    </citation>
    <scope>NUCLEOTIDE SEQUENCE [LARGE SCALE GENOMIC DNA]</scope>
    <source>
        <strain evidence="1">Rf_01</strain>
        <tissue evidence="1">Aerial parts of the thallus</tissue>
    </source>
</reference>
<evidence type="ECO:0000313" key="1">
    <source>
        <dbReference type="EMBL" id="KAL2611647.1"/>
    </source>
</evidence>